<keyword evidence="4" id="KW-1185">Reference proteome</keyword>
<feature type="compositionally biased region" description="Acidic residues" evidence="1">
    <location>
        <begin position="56"/>
        <end position="75"/>
    </location>
</feature>
<protein>
    <recommendedName>
        <fullName evidence="5">Lipoprotein</fullName>
    </recommendedName>
</protein>
<evidence type="ECO:0000256" key="2">
    <source>
        <dbReference type="SAM" id="SignalP"/>
    </source>
</evidence>
<dbReference type="AlphaFoldDB" id="A6GA07"/>
<gene>
    <name evidence="3" type="ORF">PPSIR1_26483</name>
</gene>
<evidence type="ECO:0000313" key="3">
    <source>
        <dbReference type="EMBL" id="EDM77332.1"/>
    </source>
</evidence>
<accession>A6GA07</accession>
<comment type="caution">
    <text evidence="3">The sequence shown here is derived from an EMBL/GenBank/DDBJ whole genome shotgun (WGS) entry which is preliminary data.</text>
</comment>
<feature type="region of interest" description="Disordered" evidence="1">
    <location>
        <begin position="24"/>
        <end position="83"/>
    </location>
</feature>
<proteinExistence type="predicted"/>
<evidence type="ECO:0008006" key="5">
    <source>
        <dbReference type="Google" id="ProtNLM"/>
    </source>
</evidence>
<evidence type="ECO:0000256" key="1">
    <source>
        <dbReference type="SAM" id="MobiDB-lite"/>
    </source>
</evidence>
<dbReference type="STRING" id="391625.PPSIR1_26483"/>
<dbReference type="Proteomes" id="UP000005801">
    <property type="component" value="Unassembled WGS sequence"/>
</dbReference>
<keyword evidence="2" id="KW-0732">Signal</keyword>
<evidence type="ECO:0000313" key="4">
    <source>
        <dbReference type="Proteomes" id="UP000005801"/>
    </source>
</evidence>
<feature type="chain" id="PRO_5002695295" description="Lipoprotein" evidence="2">
    <location>
        <begin position="27"/>
        <end position="299"/>
    </location>
</feature>
<reference evidence="3 4" key="1">
    <citation type="submission" date="2007-06" db="EMBL/GenBank/DDBJ databases">
        <authorList>
            <person name="Shimkets L."/>
            <person name="Ferriera S."/>
            <person name="Johnson J."/>
            <person name="Kravitz S."/>
            <person name="Beeson K."/>
            <person name="Sutton G."/>
            <person name="Rogers Y.-H."/>
            <person name="Friedman R."/>
            <person name="Frazier M."/>
            <person name="Venter J.C."/>
        </authorList>
    </citation>
    <scope>NUCLEOTIDE SEQUENCE [LARGE SCALE GENOMIC DNA]</scope>
    <source>
        <strain evidence="3 4">SIR-1</strain>
    </source>
</reference>
<feature type="compositionally biased region" description="Low complexity" evidence="1">
    <location>
        <begin position="46"/>
        <end position="55"/>
    </location>
</feature>
<feature type="signal peptide" evidence="2">
    <location>
        <begin position="1"/>
        <end position="26"/>
    </location>
</feature>
<dbReference type="EMBL" id="ABCS01000048">
    <property type="protein sequence ID" value="EDM77332.1"/>
    <property type="molecule type" value="Genomic_DNA"/>
</dbReference>
<organism evidence="3 4">
    <name type="scientific">Plesiocystis pacifica SIR-1</name>
    <dbReference type="NCBI Taxonomy" id="391625"/>
    <lineage>
        <taxon>Bacteria</taxon>
        <taxon>Pseudomonadati</taxon>
        <taxon>Myxococcota</taxon>
        <taxon>Polyangia</taxon>
        <taxon>Nannocystales</taxon>
        <taxon>Nannocystaceae</taxon>
        <taxon>Plesiocystis</taxon>
    </lineage>
</organism>
<sequence length="299" mass="30080">MLRLSPSTLGLAALAVALSGCGPGKAVDDGDAATSNADEAGDSESESSATASADTDTTESTETDTGDGFIPDDDSTGGPPPCDLFEQDCPPGEKCVPYSSTGGGAIWDATKCVQILGDQAQDEPCNYDGVVLATDDCDATSMCWNVNAEGQGTCHSFCIGSADNPSCPEPSDPQACGGYSCLISGSGVISICVASCDPLDQSACGDGLACYWAGNGFECVFTTQDIATGQPCGFINDCEPGNICVNAEELPSCDSDACCAEFCDLDANGEPCSQEGTTCIDSLPDAADGCSAGICLSPP</sequence>
<dbReference type="PROSITE" id="PS51257">
    <property type="entry name" value="PROKAR_LIPOPROTEIN"/>
    <property type="match status" value="1"/>
</dbReference>
<dbReference type="RefSeq" id="WP_006973549.1">
    <property type="nucleotide sequence ID" value="NZ_ABCS01000048.1"/>
</dbReference>
<name>A6GA07_9BACT</name>